<dbReference type="InterPro" id="IPR055355">
    <property type="entry name" value="ZP-C"/>
</dbReference>
<dbReference type="InterPro" id="IPR042235">
    <property type="entry name" value="ZP-C_dom"/>
</dbReference>
<keyword evidence="5" id="KW-0812">Transmembrane</keyword>
<evidence type="ECO:0000256" key="2">
    <source>
        <dbReference type="ARBA" id="ARBA00022475"/>
    </source>
</evidence>
<evidence type="ECO:0000256" key="6">
    <source>
        <dbReference type="ARBA" id="ARBA00022989"/>
    </source>
</evidence>
<dbReference type="GO" id="GO:0060468">
    <property type="term" value="P:prevention of polyspermy"/>
    <property type="evidence" value="ECO:0007669"/>
    <property type="project" value="TreeGrafter"/>
</dbReference>
<accession>A0AAV2KFM2</accession>
<dbReference type="InterPro" id="IPR001507">
    <property type="entry name" value="ZP_dom"/>
</dbReference>
<dbReference type="GO" id="GO:0032190">
    <property type="term" value="F:acrosin binding"/>
    <property type="evidence" value="ECO:0007669"/>
    <property type="project" value="TreeGrafter"/>
</dbReference>
<organism evidence="12 13">
    <name type="scientific">Knipowitschia caucasica</name>
    <name type="common">Caucasian dwarf goby</name>
    <name type="synonym">Pomatoschistus caucasicus</name>
    <dbReference type="NCBI Taxonomy" id="637954"/>
    <lineage>
        <taxon>Eukaryota</taxon>
        <taxon>Metazoa</taxon>
        <taxon>Chordata</taxon>
        <taxon>Craniata</taxon>
        <taxon>Vertebrata</taxon>
        <taxon>Euteleostomi</taxon>
        <taxon>Actinopterygii</taxon>
        <taxon>Neopterygii</taxon>
        <taxon>Teleostei</taxon>
        <taxon>Neoteleostei</taxon>
        <taxon>Acanthomorphata</taxon>
        <taxon>Gobiaria</taxon>
        <taxon>Gobiiformes</taxon>
        <taxon>Gobioidei</taxon>
        <taxon>Gobiidae</taxon>
        <taxon>Gobiinae</taxon>
        <taxon>Knipowitschia</taxon>
    </lineage>
</organism>
<feature type="domain" description="ZP" evidence="11">
    <location>
        <begin position="1"/>
        <end position="101"/>
    </location>
</feature>
<dbReference type="GO" id="GO:0035804">
    <property type="term" value="F:structural constituent of egg coat"/>
    <property type="evidence" value="ECO:0007669"/>
    <property type="project" value="TreeGrafter"/>
</dbReference>
<keyword evidence="3" id="KW-0272">Extracellular matrix</keyword>
<evidence type="ECO:0000256" key="1">
    <source>
        <dbReference type="ARBA" id="ARBA00004251"/>
    </source>
</evidence>
<evidence type="ECO:0000256" key="9">
    <source>
        <dbReference type="ARBA" id="ARBA00023279"/>
    </source>
</evidence>
<evidence type="ECO:0000256" key="4">
    <source>
        <dbReference type="ARBA" id="ARBA00022685"/>
    </source>
</evidence>
<dbReference type="PANTHER" id="PTHR23343:SF117">
    <property type="entry name" value="ZONA PELLUCIDA SPERM-BINDING PROTEIN 4-LIKE ISOFORM X1"/>
    <property type="match status" value="1"/>
</dbReference>
<keyword evidence="3" id="KW-0964">Secreted</keyword>
<dbReference type="Pfam" id="PF00100">
    <property type="entry name" value="Zona_pellucida"/>
    <property type="match status" value="1"/>
</dbReference>
<evidence type="ECO:0000256" key="3">
    <source>
        <dbReference type="ARBA" id="ARBA00022530"/>
    </source>
</evidence>
<keyword evidence="6" id="KW-1133">Transmembrane helix</keyword>
<evidence type="ECO:0000313" key="13">
    <source>
        <dbReference type="Proteomes" id="UP001497482"/>
    </source>
</evidence>
<gene>
    <name evidence="12" type="ORF">KC01_LOCUS18469</name>
</gene>
<dbReference type="EMBL" id="OZ035840">
    <property type="protein sequence ID" value="CAL1588722.1"/>
    <property type="molecule type" value="Genomic_DNA"/>
</dbReference>
<dbReference type="Gene3D" id="2.60.40.4100">
    <property type="entry name" value="Zona pellucida, ZP-C domain"/>
    <property type="match status" value="1"/>
</dbReference>
<keyword evidence="8" id="KW-1015">Disulfide bond</keyword>
<sequence>MLSLRVRECSAYPENKNFVWNLLYDGCPNPLDDMQSSIPVDDQGKIAFHSQVRRFTVKTFTFLDPQTGHHSTDQVYFYCWVEICTENLECAQYCSITSSDKERQRREASYTSDHLNLISLGPLLVGQNDTDVKDNSCRKSQKSML</sequence>
<reference evidence="12 13" key="1">
    <citation type="submission" date="2024-04" db="EMBL/GenBank/DDBJ databases">
        <authorList>
            <person name="Waldvogel A.-M."/>
            <person name="Schoenle A."/>
        </authorList>
    </citation>
    <scope>NUCLEOTIDE SEQUENCE [LARGE SCALE GENOMIC DNA]</scope>
</reference>
<dbReference type="PANTHER" id="PTHR23343">
    <property type="entry name" value="ZONA PELLUCIDA SPERM-BINDING PROTEIN"/>
    <property type="match status" value="1"/>
</dbReference>
<evidence type="ECO:0000256" key="10">
    <source>
        <dbReference type="ARBA" id="ARBA00024183"/>
    </source>
</evidence>
<proteinExistence type="predicted"/>
<dbReference type="InterPro" id="IPR051148">
    <property type="entry name" value="Zona_Pellucida_Domain_gp"/>
</dbReference>
<evidence type="ECO:0000256" key="8">
    <source>
        <dbReference type="ARBA" id="ARBA00023157"/>
    </source>
</evidence>
<evidence type="ECO:0000256" key="5">
    <source>
        <dbReference type="ARBA" id="ARBA00022692"/>
    </source>
</evidence>
<name>A0AAV2KFM2_KNICA</name>
<dbReference type="AlphaFoldDB" id="A0AAV2KFM2"/>
<dbReference type="GO" id="GO:0007339">
    <property type="term" value="P:binding of sperm to zona pellucida"/>
    <property type="evidence" value="ECO:0007669"/>
    <property type="project" value="TreeGrafter"/>
</dbReference>
<comment type="subcellular location">
    <subcellularLocation>
        <location evidence="1">Cell membrane</location>
        <topology evidence="1">Single-pass type I membrane protein</topology>
    </subcellularLocation>
    <subcellularLocation>
        <location evidence="10">Zona pellucida</location>
    </subcellularLocation>
</comment>
<dbReference type="GO" id="GO:0005886">
    <property type="term" value="C:plasma membrane"/>
    <property type="evidence" value="ECO:0007669"/>
    <property type="project" value="UniProtKB-SubCell"/>
</dbReference>
<dbReference type="Proteomes" id="UP001497482">
    <property type="component" value="Chromosome 18"/>
</dbReference>
<keyword evidence="13" id="KW-1185">Reference proteome</keyword>
<keyword evidence="9" id="KW-0278">Fertilization</keyword>
<dbReference type="PROSITE" id="PS51034">
    <property type="entry name" value="ZP_2"/>
    <property type="match status" value="1"/>
</dbReference>
<evidence type="ECO:0000313" key="12">
    <source>
        <dbReference type="EMBL" id="CAL1588722.1"/>
    </source>
</evidence>
<keyword evidence="7" id="KW-0472">Membrane</keyword>
<dbReference type="GO" id="GO:0035805">
    <property type="term" value="C:egg coat"/>
    <property type="evidence" value="ECO:0007669"/>
    <property type="project" value="UniProtKB-SubCell"/>
</dbReference>
<evidence type="ECO:0000256" key="7">
    <source>
        <dbReference type="ARBA" id="ARBA00023136"/>
    </source>
</evidence>
<keyword evidence="2" id="KW-1003">Cell membrane</keyword>
<protein>
    <recommendedName>
        <fullName evidence="11">ZP domain-containing protein</fullName>
    </recommendedName>
</protein>
<evidence type="ECO:0000259" key="11">
    <source>
        <dbReference type="PROSITE" id="PS51034"/>
    </source>
</evidence>
<keyword evidence="4" id="KW-0165">Cleavage on pair of basic residues</keyword>